<evidence type="ECO:0000256" key="1">
    <source>
        <dbReference type="SAM" id="MobiDB-lite"/>
    </source>
</evidence>
<accession>A0A8J5R8P3</accession>
<name>A0A8J5R8P3_ZIZPA</name>
<sequence length="90" mass="9997">MAGDQKIQERKTSIEERKVANEEKRLMWEQKQKIMFCDLNTLDPDVKSYVIAMRSQLLSQRVAIFSTGLDGTSGGSSFARSGGPGGEEDI</sequence>
<dbReference type="AlphaFoldDB" id="A0A8J5R8P3"/>
<gene>
    <name evidence="2" type="ORF">GUJ93_ZPchr0337g7090</name>
</gene>
<reference evidence="2" key="1">
    <citation type="journal article" date="2021" name="bioRxiv">
        <title>Whole Genome Assembly and Annotation of Northern Wild Rice, Zizania palustris L., Supports a Whole Genome Duplication in the Zizania Genus.</title>
        <authorList>
            <person name="Haas M."/>
            <person name="Kono T."/>
            <person name="Macchietto M."/>
            <person name="Millas R."/>
            <person name="McGilp L."/>
            <person name="Shao M."/>
            <person name="Duquette J."/>
            <person name="Hirsch C.N."/>
            <person name="Kimball J."/>
        </authorList>
    </citation>
    <scope>NUCLEOTIDE SEQUENCE</scope>
    <source>
        <tissue evidence="2">Fresh leaf tissue</tissue>
    </source>
</reference>
<keyword evidence="3" id="KW-1185">Reference proteome</keyword>
<organism evidence="2 3">
    <name type="scientific">Zizania palustris</name>
    <name type="common">Northern wild rice</name>
    <dbReference type="NCBI Taxonomy" id="103762"/>
    <lineage>
        <taxon>Eukaryota</taxon>
        <taxon>Viridiplantae</taxon>
        <taxon>Streptophyta</taxon>
        <taxon>Embryophyta</taxon>
        <taxon>Tracheophyta</taxon>
        <taxon>Spermatophyta</taxon>
        <taxon>Magnoliopsida</taxon>
        <taxon>Liliopsida</taxon>
        <taxon>Poales</taxon>
        <taxon>Poaceae</taxon>
        <taxon>BOP clade</taxon>
        <taxon>Oryzoideae</taxon>
        <taxon>Oryzeae</taxon>
        <taxon>Zizaniinae</taxon>
        <taxon>Zizania</taxon>
    </lineage>
</organism>
<evidence type="ECO:0000313" key="2">
    <source>
        <dbReference type="EMBL" id="KAG8040754.1"/>
    </source>
</evidence>
<feature type="region of interest" description="Disordered" evidence="1">
    <location>
        <begin position="71"/>
        <end position="90"/>
    </location>
</feature>
<proteinExistence type="predicted"/>
<comment type="caution">
    <text evidence="2">The sequence shown here is derived from an EMBL/GenBank/DDBJ whole genome shotgun (WGS) entry which is preliminary data.</text>
</comment>
<protein>
    <recommendedName>
        <fullName evidence="4">No apical meristem-associated C-terminal domain-containing protein</fullName>
    </recommendedName>
</protein>
<reference evidence="2" key="2">
    <citation type="submission" date="2021-02" db="EMBL/GenBank/DDBJ databases">
        <authorList>
            <person name="Kimball J.A."/>
            <person name="Haas M.W."/>
            <person name="Macchietto M."/>
            <person name="Kono T."/>
            <person name="Duquette J."/>
            <person name="Shao M."/>
        </authorList>
    </citation>
    <scope>NUCLEOTIDE SEQUENCE</scope>
    <source>
        <tissue evidence="2">Fresh leaf tissue</tissue>
    </source>
</reference>
<evidence type="ECO:0000313" key="3">
    <source>
        <dbReference type="Proteomes" id="UP000729402"/>
    </source>
</evidence>
<dbReference type="OrthoDB" id="693653at2759"/>
<dbReference type="Proteomes" id="UP000729402">
    <property type="component" value="Unassembled WGS sequence"/>
</dbReference>
<dbReference type="EMBL" id="JAAALK010001735">
    <property type="protein sequence ID" value="KAG8040754.1"/>
    <property type="molecule type" value="Genomic_DNA"/>
</dbReference>
<evidence type="ECO:0008006" key="4">
    <source>
        <dbReference type="Google" id="ProtNLM"/>
    </source>
</evidence>